<name>A0A537J8Q8_9BACT</name>
<reference evidence="1 2" key="1">
    <citation type="journal article" date="2019" name="Nat. Microbiol.">
        <title>Mediterranean grassland soil C-N compound turnover is dependent on rainfall and depth, and is mediated by genomically divergent microorganisms.</title>
        <authorList>
            <person name="Diamond S."/>
            <person name="Andeer P.F."/>
            <person name="Li Z."/>
            <person name="Crits-Christoph A."/>
            <person name="Burstein D."/>
            <person name="Anantharaman K."/>
            <person name="Lane K.R."/>
            <person name="Thomas B.C."/>
            <person name="Pan C."/>
            <person name="Northen T.R."/>
            <person name="Banfield J.F."/>
        </authorList>
    </citation>
    <scope>NUCLEOTIDE SEQUENCE [LARGE SCALE GENOMIC DNA]</scope>
    <source>
        <strain evidence="1">NP_6</strain>
    </source>
</reference>
<dbReference type="AlphaFoldDB" id="A0A537J8Q8"/>
<dbReference type="InterPro" id="IPR029032">
    <property type="entry name" value="AhpD-like"/>
</dbReference>
<gene>
    <name evidence="1" type="ORF">E6H03_09410</name>
</gene>
<evidence type="ECO:0000313" key="1">
    <source>
        <dbReference type="EMBL" id="TMI79880.1"/>
    </source>
</evidence>
<organism evidence="1 2">
    <name type="scientific">Candidatus Segetimicrobium genomatis</name>
    <dbReference type="NCBI Taxonomy" id="2569760"/>
    <lineage>
        <taxon>Bacteria</taxon>
        <taxon>Bacillati</taxon>
        <taxon>Candidatus Sysuimicrobiota</taxon>
        <taxon>Candidatus Sysuimicrobiia</taxon>
        <taxon>Candidatus Sysuimicrobiales</taxon>
        <taxon>Candidatus Segetimicrobiaceae</taxon>
        <taxon>Candidatus Segetimicrobium</taxon>
    </lineage>
</organism>
<dbReference type="SUPFAM" id="SSF69118">
    <property type="entry name" value="AhpD-like"/>
    <property type="match status" value="1"/>
</dbReference>
<comment type="caution">
    <text evidence="1">The sequence shown here is derived from an EMBL/GenBank/DDBJ whole genome shotgun (WGS) entry which is preliminary data.</text>
</comment>
<proteinExistence type="predicted"/>
<accession>A0A537J8Q8</accession>
<sequence length="81" mass="9246">MTVRIPPVDEQAVDDRVRRAFADAAARGAPNPTLLRILARHPTALHAFYEGWQNTFYGGIVEHPLKELMRVRMARLRNCGY</sequence>
<evidence type="ECO:0000313" key="2">
    <source>
        <dbReference type="Proteomes" id="UP000318093"/>
    </source>
</evidence>
<dbReference type="Gene3D" id="1.20.1290.10">
    <property type="entry name" value="AhpD-like"/>
    <property type="match status" value="1"/>
</dbReference>
<protein>
    <recommendedName>
        <fullName evidence="3">Carboxymuconolactone decarboxylase-like domain-containing protein</fullName>
    </recommendedName>
</protein>
<evidence type="ECO:0008006" key="3">
    <source>
        <dbReference type="Google" id="ProtNLM"/>
    </source>
</evidence>
<dbReference type="EMBL" id="VBAN01000294">
    <property type="protein sequence ID" value="TMI79880.1"/>
    <property type="molecule type" value="Genomic_DNA"/>
</dbReference>
<dbReference type="Proteomes" id="UP000318093">
    <property type="component" value="Unassembled WGS sequence"/>
</dbReference>